<dbReference type="AlphaFoldDB" id="A0A5S4GU32"/>
<dbReference type="SUPFAM" id="SSF53474">
    <property type="entry name" value="alpha/beta-Hydrolases"/>
    <property type="match status" value="1"/>
</dbReference>
<dbReference type="PROSITE" id="PS51257">
    <property type="entry name" value="PROKAR_LIPOPROTEIN"/>
    <property type="match status" value="1"/>
</dbReference>
<dbReference type="EMBL" id="VCKX01000026">
    <property type="protein sequence ID" value="TMR36232.1"/>
    <property type="molecule type" value="Genomic_DNA"/>
</dbReference>
<evidence type="ECO:0000256" key="4">
    <source>
        <dbReference type="SAM" id="MobiDB-lite"/>
    </source>
</evidence>
<keyword evidence="3" id="KW-0443">Lipid metabolism</keyword>
<keyword evidence="2" id="KW-0442">Lipid degradation</keyword>
<feature type="signal peptide" evidence="5">
    <location>
        <begin position="1"/>
        <end position="24"/>
    </location>
</feature>
<keyword evidence="7" id="KW-1185">Reference proteome</keyword>
<evidence type="ECO:0000256" key="1">
    <source>
        <dbReference type="ARBA" id="ARBA00022801"/>
    </source>
</evidence>
<feature type="region of interest" description="Disordered" evidence="4">
    <location>
        <begin position="29"/>
        <end position="54"/>
    </location>
</feature>
<dbReference type="OrthoDB" id="569821at2"/>
<feature type="compositionally biased region" description="Low complexity" evidence="4">
    <location>
        <begin position="29"/>
        <end position="46"/>
    </location>
</feature>
<dbReference type="Gene3D" id="3.40.50.1820">
    <property type="entry name" value="alpha/beta hydrolase"/>
    <property type="match status" value="1"/>
</dbReference>
<evidence type="ECO:0000313" key="7">
    <source>
        <dbReference type="Proteomes" id="UP000306628"/>
    </source>
</evidence>
<dbReference type="InterPro" id="IPR029058">
    <property type="entry name" value="AB_hydrolase_fold"/>
</dbReference>
<dbReference type="GO" id="GO:0003847">
    <property type="term" value="F:1-alkyl-2-acetylglycerophosphocholine esterase activity"/>
    <property type="evidence" value="ECO:0007669"/>
    <property type="project" value="TreeGrafter"/>
</dbReference>
<feature type="chain" id="PRO_5039728382" evidence="5">
    <location>
        <begin position="25"/>
        <end position="397"/>
    </location>
</feature>
<evidence type="ECO:0000256" key="3">
    <source>
        <dbReference type="ARBA" id="ARBA00023098"/>
    </source>
</evidence>
<accession>A0A5S4GU32</accession>
<evidence type="ECO:0000256" key="2">
    <source>
        <dbReference type="ARBA" id="ARBA00022963"/>
    </source>
</evidence>
<keyword evidence="1 6" id="KW-0378">Hydrolase</keyword>
<gene>
    <name evidence="6" type="ORF">ETD85_11540</name>
</gene>
<evidence type="ECO:0000256" key="5">
    <source>
        <dbReference type="SAM" id="SignalP"/>
    </source>
</evidence>
<reference evidence="6 7" key="1">
    <citation type="submission" date="2019-05" db="EMBL/GenBank/DDBJ databases">
        <title>Draft genome sequence of Nonomuraea zeae DSM 100528.</title>
        <authorList>
            <person name="Saricaoglu S."/>
            <person name="Isik K."/>
        </authorList>
    </citation>
    <scope>NUCLEOTIDE SEQUENCE [LARGE SCALE GENOMIC DNA]</scope>
    <source>
        <strain evidence="6 7">DSM 100528</strain>
    </source>
</reference>
<dbReference type="GO" id="GO:0016042">
    <property type="term" value="P:lipid catabolic process"/>
    <property type="evidence" value="ECO:0007669"/>
    <property type="project" value="UniProtKB-KW"/>
</dbReference>
<sequence length="397" mass="42236">MSHATKARRGLVAAAGLVVLAAAACSTPIPPRSAATARPSAATGTPILPAPIGEHPVGTTVLQLKDTGRPDPWVPEDQARELMVTLWYPTRARAGQRAPYMTPKESELLLKGKRVATTSYDLLSKTRTNAFSDARPAGRKGSLPLVVLSPGFTMPRSTLTSLAEDLASSGYVVAGVDHTYENYATTFPGGRVADCVACDSDSDFGFGTKVAGVRAADVSFVLDQLTGPKAKWPGSSLIDTSEIAMAGQSIGGAGAVAAMLADPRIRAGIDMDGTTYARIPKSGLSRPFLFMGSAGHLLGGRDNSWERDWNLLTGWKRWLALPGADHQSFTDVPLLAGPLGIPIPGDLTAARSTEITRTYVRAFLDLHLRHQPQPLLDKPSPRYPEVKLCDPDRKTCD</sequence>
<dbReference type="Pfam" id="PF03403">
    <property type="entry name" value="PAF-AH_p_II"/>
    <property type="match status" value="2"/>
</dbReference>
<dbReference type="Proteomes" id="UP000306628">
    <property type="component" value="Unassembled WGS sequence"/>
</dbReference>
<proteinExistence type="predicted"/>
<dbReference type="PANTHER" id="PTHR10272">
    <property type="entry name" value="PLATELET-ACTIVATING FACTOR ACETYLHYDROLASE"/>
    <property type="match status" value="1"/>
</dbReference>
<organism evidence="6 7">
    <name type="scientific">Nonomuraea zeae</name>
    <dbReference type="NCBI Taxonomy" id="1642303"/>
    <lineage>
        <taxon>Bacteria</taxon>
        <taxon>Bacillati</taxon>
        <taxon>Actinomycetota</taxon>
        <taxon>Actinomycetes</taxon>
        <taxon>Streptosporangiales</taxon>
        <taxon>Streptosporangiaceae</taxon>
        <taxon>Nonomuraea</taxon>
    </lineage>
</organism>
<name>A0A5S4GU32_9ACTN</name>
<dbReference type="PANTHER" id="PTHR10272:SF0">
    <property type="entry name" value="PLATELET-ACTIVATING FACTOR ACETYLHYDROLASE"/>
    <property type="match status" value="1"/>
</dbReference>
<dbReference type="RefSeq" id="WP_138689647.1">
    <property type="nucleotide sequence ID" value="NZ_JBHSAZ010000026.1"/>
</dbReference>
<dbReference type="PROSITE" id="PS51318">
    <property type="entry name" value="TAT"/>
    <property type="match status" value="1"/>
</dbReference>
<dbReference type="InterPro" id="IPR006311">
    <property type="entry name" value="TAT_signal"/>
</dbReference>
<keyword evidence="5" id="KW-0732">Signal</keyword>
<evidence type="ECO:0000313" key="6">
    <source>
        <dbReference type="EMBL" id="TMR36232.1"/>
    </source>
</evidence>
<protein>
    <submittedName>
        <fullName evidence="6">Alpha/beta hydrolase</fullName>
    </submittedName>
</protein>
<comment type="caution">
    <text evidence="6">The sequence shown here is derived from an EMBL/GenBank/DDBJ whole genome shotgun (WGS) entry which is preliminary data.</text>
</comment>